<organism evidence="2 3">
    <name type="scientific">Malus domestica</name>
    <name type="common">Apple</name>
    <name type="synonym">Pyrus malus</name>
    <dbReference type="NCBI Taxonomy" id="3750"/>
    <lineage>
        <taxon>Eukaryota</taxon>
        <taxon>Viridiplantae</taxon>
        <taxon>Streptophyta</taxon>
        <taxon>Embryophyta</taxon>
        <taxon>Tracheophyta</taxon>
        <taxon>Spermatophyta</taxon>
        <taxon>Magnoliopsida</taxon>
        <taxon>eudicotyledons</taxon>
        <taxon>Gunneridae</taxon>
        <taxon>Pentapetalae</taxon>
        <taxon>rosids</taxon>
        <taxon>fabids</taxon>
        <taxon>Rosales</taxon>
        <taxon>Rosaceae</taxon>
        <taxon>Amygdaloideae</taxon>
        <taxon>Maleae</taxon>
        <taxon>Malus</taxon>
    </lineage>
</organism>
<protein>
    <submittedName>
        <fullName evidence="2">Uncharacterized protein</fullName>
    </submittedName>
</protein>
<gene>
    <name evidence="2" type="ORF">DVH24_035870</name>
</gene>
<comment type="caution">
    <text evidence="2">The sequence shown here is derived from an EMBL/GenBank/DDBJ whole genome shotgun (WGS) entry which is preliminary data.</text>
</comment>
<keyword evidence="3" id="KW-1185">Reference proteome</keyword>
<feature type="region of interest" description="Disordered" evidence="1">
    <location>
        <begin position="80"/>
        <end position="120"/>
    </location>
</feature>
<proteinExistence type="predicted"/>
<evidence type="ECO:0000313" key="3">
    <source>
        <dbReference type="Proteomes" id="UP000290289"/>
    </source>
</evidence>
<dbReference type="GO" id="GO:0009536">
    <property type="term" value="C:plastid"/>
    <property type="evidence" value="ECO:0007669"/>
    <property type="project" value="TreeGrafter"/>
</dbReference>
<reference evidence="2 3" key="1">
    <citation type="submission" date="2018-10" db="EMBL/GenBank/DDBJ databases">
        <title>A high-quality apple genome assembly.</title>
        <authorList>
            <person name="Hu J."/>
        </authorList>
    </citation>
    <scope>NUCLEOTIDE SEQUENCE [LARGE SCALE GENOMIC DNA]</scope>
    <source>
        <strain evidence="3">cv. HFTH1</strain>
        <tissue evidence="2">Young leaf</tissue>
    </source>
</reference>
<name>A0A498JUI9_MALDO</name>
<dbReference type="AlphaFoldDB" id="A0A498JUI9"/>
<feature type="compositionally biased region" description="Polar residues" evidence="1">
    <location>
        <begin position="80"/>
        <end position="89"/>
    </location>
</feature>
<accession>A0A498JUI9</accession>
<evidence type="ECO:0000313" key="2">
    <source>
        <dbReference type="EMBL" id="RXH97202.1"/>
    </source>
</evidence>
<dbReference type="PANTHER" id="PTHR36773">
    <property type="entry name" value="EXPRESSED PROTEIN"/>
    <property type="match status" value="1"/>
</dbReference>
<sequence>MVAVMVNHVVLTSSISLRTSWRFETQKLGQTFTEPASPRMVEQCVAGARIGCAINGSEKCKPPWWRALIGQKALETTKCKVQSSNGGSTEQIEKIKRKEKNKKQKNKMQKEKRKNYAFFS</sequence>
<dbReference type="EMBL" id="RDQH01000332">
    <property type="protein sequence ID" value="RXH97202.1"/>
    <property type="molecule type" value="Genomic_DNA"/>
</dbReference>
<dbReference type="Proteomes" id="UP000290289">
    <property type="component" value="Chromosome 6"/>
</dbReference>
<dbReference type="STRING" id="3750.A0A498JUI9"/>
<evidence type="ECO:0000256" key="1">
    <source>
        <dbReference type="SAM" id="MobiDB-lite"/>
    </source>
</evidence>
<dbReference type="PANTHER" id="PTHR36773:SF1">
    <property type="entry name" value="EXPRESSED PROTEIN"/>
    <property type="match status" value="1"/>
</dbReference>
<feature type="compositionally biased region" description="Basic residues" evidence="1">
    <location>
        <begin position="97"/>
        <end position="120"/>
    </location>
</feature>